<keyword evidence="1" id="KW-1133">Transmembrane helix</keyword>
<organism evidence="2 3">
    <name type="scientific">Paenibacillus roseopurpureus</name>
    <dbReference type="NCBI Taxonomy" id="2918901"/>
    <lineage>
        <taxon>Bacteria</taxon>
        <taxon>Bacillati</taxon>
        <taxon>Bacillota</taxon>
        <taxon>Bacilli</taxon>
        <taxon>Bacillales</taxon>
        <taxon>Paenibacillaceae</taxon>
        <taxon>Paenibacillus</taxon>
    </lineage>
</organism>
<dbReference type="EMBL" id="CP130319">
    <property type="protein sequence ID" value="WNR44685.1"/>
    <property type="molecule type" value="Genomic_DNA"/>
</dbReference>
<gene>
    <name evidence="2" type="ORF">MJB10_00520</name>
</gene>
<feature type="transmembrane region" description="Helical" evidence="1">
    <location>
        <begin position="6"/>
        <end position="25"/>
    </location>
</feature>
<keyword evidence="1" id="KW-0472">Membrane</keyword>
<accession>A0AA96LMW7</accession>
<sequence length="130" mass="14736">MWIGMLCIFGCYGASIIIMHLLLGARKGSKKPTTIVLVTKNNQSQIEWVIRSLFFFSKVKGSQVTATVFDEGSSDDTQEIVERLSQTYAVELRVQFEYDAIDRFLSQHEDDPVVIVHLSNREEAVKIPVL</sequence>
<protein>
    <submittedName>
        <fullName evidence="2">Uncharacterized protein</fullName>
    </submittedName>
</protein>
<evidence type="ECO:0000313" key="2">
    <source>
        <dbReference type="EMBL" id="WNR44685.1"/>
    </source>
</evidence>
<dbReference type="AlphaFoldDB" id="A0AA96LMW7"/>
<keyword evidence="3" id="KW-1185">Reference proteome</keyword>
<dbReference type="KEGG" id="proo:MJB10_00520"/>
<dbReference type="RefSeq" id="WP_314800458.1">
    <property type="nucleotide sequence ID" value="NZ_CP130319.1"/>
</dbReference>
<dbReference type="SUPFAM" id="SSF53448">
    <property type="entry name" value="Nucleotide-diphospho-sugar transferases"/>
    <property type="match status" value="1"/>
</dbReference>
<name>A0AA96LMW7_9BACL</name>
<evidence type="ECO:0000313" key="3">
    <source>
        <dbReference type="Proteomes" id="UP001304650"/>
    </source>
</evidence>
<dbReference type="Proteomes" id="UP001304650">
    <property type="component" value="Chromosome"/>
</dbReference>
<keyword evidence="1" id="KW-0812">Transmembrane</keyword>
<proteinExistence type="predicted"/>
<reference evidence="2" key="1">
    <citation type="submission" date="2022-02" db="EMBL/GenBank/DDBJ databases">
        <title>Paenibacillus sp. MBLB1832 Whole Genome Shotgun Sequencing.</title>
        <authorList>
            <person name="Hwang C.Y."/>
            <person name="Cho E.-S."/>
            <person name="Seo M.-J."/>
        </authorList>
    </citation>
    <scope>NUCLEOTIDE SEQUENCE</scope>
    <source>
        <strain evidence="2">MBLB1832</strain>
    </source>
</reference>
<evidence type="ECO:0000256" key="1">
    <source>
        <dbReference type="SAM" id="Phobius"/>
    </source>
</evidence>
<dbReference type="InterPro" id="IPR029044">
    <property type="entry name" value="Nucleotide-diphossugar_trans"/>
</dbReference>